<evidence type="ECO:0000313" key="2">
    <source>
        <dbReference type="Proteomes" id="UP000660380"/>
    </source>
</evidence>
<keyword evidence="2" id="KW-1185">Reference proteome</keyword>
<dbReference type="Proteomes" id="UP000660380">
    <property type="component" value="Unassembled WGS sequence"/>
</dbReference>
<organism evidence="1 2">
    <name type="scientific">Scytonema hofmannii FACHB-248</name>
    <dbReference type="NCBI Taxonomy" id="1842502"/>
    <lineage>
        <taxon>Bacteria</taxon>
        <taxon>Bacillati</taxon>
        <taxon>Cyanobacteriota</taxon>
        <taxon>Cyanophyceae</taxon>
        <taxon>Nostocales</taxon>
        <taxon>Scytonemataceae</taxon>
        <taxon>Scytonema</taxon>
    </lineage>
</organism>
<gene>
    <name evidence="1" type="ORF">H6G81_06040</name>
</gene>
<reference evidence="1 2" key="1">
    <citation type="journal article" date="2020" name="ISME J.">
        <title>Comparative genomics reveals insights into cyanobacterial evolution and habitat adaptation.</title>
        <authorList>
            <person name="Chen M.Y."/>
            <person name="Teng W.K."/>
            <person name="Zhao L."/>
            <person name="Hu C.X."/>
            <person name="Zhou Y.K."/>
            <person name="Han B.P."/>
            <person name="Song L.R."/>
            <person name="Shu W.S."/>
        </authorList>
    </citation>
    <scope>NUCLEOTIDE SEQUENCE [LARGE SCALE GENOMIC DNA]</scope>
    <source>
        <strain evidence="1 2">FACHB-248</strain>
    </source>
</reference>
<accession>A0ABR8GLM8</accession>
<name>A0ABR8GLM8_9CYAN</name>
<sequence length="140" mass="15909">MNYIAIIEGQQVPIPPDTAIDDNKLRLAISTYFPEYANAEITRTITGETTEIRLVKRAGTKGNCITELKLAPEQINPAFVLAWELKLLEIKNKLTLEVLISMRSQINQTIKMGENWETYTNKVFKSLRQQPPTSSNYPVL</sequence>
<protein>
    <submittedName>
        <fullName evidence="1">Uncharacterized protein</fullName>
    </submittedName>
</protein>
<dbReference type="EMBL" id="JACJTA010000008">
    <property type="protein sequence ID" value="MBD2604094.1"/>
    <property type="molecule type" value="Genomic_DNA"/>
</dbReference>
<comment type="caution">
    <text evidence="1">The sequence shown here is derived from an EMBL/GenBank/DDBJ whole genome shotgun (WGS) entry which is preliminary data.</text>
</comment>
<proteinExistence type="predicted"/>
<dbReference type="RefSeq" id="WP_029631188.1">
    <property type="nucleotide sequence ID" value="NZ_JACJTA010000008.1"/>
</dbReference>
<evidence type="ECO:0000313" key="1">
    <source>
        <dbReference type="EMBL" id="MBD2604094.1"/>
    </source>
</evidence>